<dbReference type="SUPFAM" id="SSF54001">
    <property type="entry name" value="Cysteine proteinases"/>
    <property type="match status" value="1"/>
</dbReference>
<name>X0S767_9ZZZZ</name>
<evidence type="ECO:0000313" key="2">
    <source>
        <dbReference type="EMBL" id="GAF71036.1"/>
    </source>
</evidence>
<dbReference type="AlphaFoldDB" id="X0S767"/>
<dbReference type="EMBL" id="BARS01005287">
    <property type="protein sequence ID" value="GAF71036.1"/>
    <property type="molecule type" value="Genomic_DNA"/>
</dbReference>
<dbReference type="PANTHER" id="PTHR42754">
    <property type="entry name" value="ENDOGLUCANASE"/>
    <property type="match status" value="1"/>
</dbReference>
<dbReference type="InterPro" id="IPR040528">
    <property type="entry name" value="Lectin-like"/>
</dbReference>
<sequence>YIMSTNFFTQTGSSMESCAPYQGIDGILCNSTCEITKNVNGWKLIANDVDTIKTALYNNGPIATAMYASDPAFSAYTGGIYEYSGSSVPNHAVLIVGWDDALGSSGAWIVKNSWGADWGIDGYCYIAYGNASMGEISNYISSYKTYNPNELLMYYDEGGLWSAAGYNSNSCYAAVLFSPSVTGTLVAVDFWTTDDNVSYNIEIYDEMINGEMVNLLTSQSGSCDEFGYYSIVLDNPISVTNGDNFVVSIEFTTNGYGYPVPIDTNYPIEWGKCYLSSDGISWEPIGGGTPYNWDVALRARVVSNVGPITTSTTMPGQTTTTTASETTTTIPGDYWIKIYGAGDWGDTTHFIQKTEDHGCIVLGETWASSAGVNDIWILKLDNDGLIEWQKMYGGGNGDRGNAIRQTSDGGYIVAGETTSFSASGMDAWIFKLDTNGSIL</sequence>
<feature type="non-terminal residue" evidence="2">
    <location>
        <position position="439"/>
    </location>
</feature>
<dbReference type="InterPro" id="IPR000668">
    <property type="entry name" value="Peptidase_C1A_C"/>
</dbReference>
<dbReference type="SMART" id="SM00645">
    <property type="entry name" value="Pept_C1"/>
    <property type="match status" value="1"/>
</dbReference>
<dbReference type="Gene3D" id="3.90.70.10">
    <property type="entry name" value="Cysteine proteinases"/>
    <property type="match status" value="1"/>
</dbReference>
<reference evidence="2" key="1">
    <citation type="journal article" date="2014" name="Front. Microbiol.">
        <title>High frequency of phylogenetically diverse reductive dehalogenase-homologous genes in deep subseafloor sedimentary metagenomes.</title>
        <authorList>
            <person name="Kawai M."/>
            <person name="Futagami T."/>
            <person name="Toyoda A."/>
            <person name="Takaki Y."/>
            <person name="Nishi S."/>
            <person name="Hori S."/>
            <person name="Arai W."/>
            <person name="Tsubouchi T."/>
            <person name="Morono Y."/>
            <person name="Uchiyama I."/>
            <person name="Ito T."/>
            <person name="Fujiyama A."/>
            <person name="Inagaki F."/>
            <person name="Takami H."/>
        </authorList>
    </citation>
    <scope>NUCLEOTIDE SEQUENCE</scope>
    <source>
        <strain evidence="2">Expedition CK06-06</strain>
    </source>
</reference>
<protein>
    <recommendedName>
        <fullName evidence="1">Peptidase C1A papain C-terminal domain-containing protein</fullName>
    </recommendedName>
</protein>
<dbReference type="Pfam" id="PF00112">
    <property type="entry name" value="Peptidase_C1"/>
    <property type="match status" value="1"/>
</dbReference>
<comment type="caution">
    <text evidence="2">The sequence shown here is derived from an EMBL/GenBank/DDBJ whole genome shotgun (WGS) entry which is preliminary data.</text>
</comment>
<feature type="domain" description="Peptidase C1A papain C-terminal" evidence="1">
    <location>
        <begin position="1"/>
        <end position="144"/>
    </location>
</feature>
<proteinExistence type="predicted"/>
<dbReference type="PANTHER" id="PTHR42754:SF1">
    <property type="entry name" value="LIPOPROTEIN"/>
    <property type="match status" value="1"/>
</dbReference>
<dbReference type="InterPro" id="IPR038765">
    <property type="entry name" value="Papain-like_cys_pep_sf"/>
</dbReference>
<dbReference type="Pfam" id="PF18560">
    <property type="entry name" value="Lectin_like"/>
    <property type="match status" value="1"/>
</dbReference>
<organism evidence="2">
    <name type="scientific">marine sediment metagenome</name>
    <dbReference type="NCBI Taxonomy" id="412755"/>
    <lineage>
        <taxon>unclassified sequences</taxon>
        <taxon>metagenomes</taxon>
        <taxon>ecological metagenomes</taxon>
    </lineage>
</organism>
<gene>
    <name evidence="2" type="ORF">S01H1_10353</name>
</gene>
<accession>X0S767</accession>
<dbReference type="GO" id="GO:0006508">
    <property type="term" value="P:proteolysis"/>
    <property type="evidence" value="ECO:0007669"/>
    <property type="project" value="InterPro"/>
</dbReference>
<feature type="non-terminal residue" evidence="2">
    <location>
        <position position="1"/>
    </location>
</feature>
<dbReference type="GO" id="GO:0008234">
    <property type="term" value="F:cysteine-type peptidase activity"/>
    <property type="evidence" value="ECO:0007669"/>
    <property type="project" value="InterPro"/>
</dbReference>
<evidence type="ECO:0000259" key="1">
    <source>
        <dbReference type="SMART" id="SM00645"/>
    </source>
</evidence>